<gene>
    <name evidence="1" type="ORF">PQR62_18540</name>
</gene>
<proteinExistence type="predicted"/>
<reference evidence="1 2" key="1">
    <citation type="journal article" date="2024" name="Chem. Sci.">
        <title>Discovery of megapolipeptins by genome mining of a Burkholderiales bacteria collection.</title>
        <authorList>
            <person name="Paulo B.S."/>
            <person name="Recchia M.J.J."/>
            <person name="Lee S."/>
            <person name="Fergusson C.H."/>
            <person name="Romanowski S.B."/>
            <person name="Hernandez A."/>
            <person name="Krull N."/>
            <person name="Liu D.Y."/>
            <person name="Cavanagh H."/>
            <person name="Bos A."/>
            <person name="Gray C.A."/>
            <person name="Murphy B.T."/>
            <person name="Linington R.G."/>
            <person name="Eustaquio A.S."/>
        </authorList>
    </citation>
    <scope>NUCLEOTIDE SEQUENCE [LARGE SCALE GENOMIC DNA]</scope>
    <source>
        <strain evidence="1 2">RL21-008-BIB-A</strain>
    </source>
</reference>
<name>A0ABW9AE31_9BURK</name>
<protein>
    <submittedName>
        <fullName evidence="1">Uncharacterized protein</fullName>
    </submittedName>
</protein>
<dbReference type="RefSeq" id="WP_408159489.1">
    <property type="nucleotide sequence ID" value="NZ_JAQQFM010000008.1"/>
</dbReference>
<dbReference type="Proteomes" id="UP001629246">
    <property type="component" value="Unassembled WGS sequence"/>
</dbReference>
<comment type="caution">
    <text evidence="1">The sequence shown here is derived from an EMBL/GenBank/DDBJ whole genome shotgun (WGS) entry which is preliminary data.</text>
</comment>
<evidence type="ECO:0000313" key="1">
    <source>
        <dbReference type="EMBL" id="MFL9926280.1"/>
    </source>
</evidence>
<dbReference type="EMBL" id="JAQQFM010000008">
    <property type="protein sequence ID" value="MFL9926280.1"/>
    <property type="molecule type" value="Genomic_DNA"/>
</dbReference>
<sequence length="272" mass="30561">MSNIKLPFLPGNMAVLKREEDRIITASIVAANADPAMSSHINLILASLNALQWAHTRSEGHLSETETALSGLNIRMFNSMASSFNLLLCGYYSAAIACMRDFMEAAFLLDFLEANRDDMLIKWMDAPDAPDFHPAAVRVWLDARNSNNDIQRGLRYRQLCGYGAHGSCDGMTLLNADAQQMSIGPFLNEALFAHLLHDLARHLPYAILSGWKFETGQSAEDFKQKSLFLAESWTWWITHPNPEFDDTEIEAIRQMVEALDQTYRQSMIAATL</sequence>
<keyword evidence="2" id="KW-1185">Reference proteome</keyword>
<accession>A0ABW9AE31</accession>
<evidence type="ECO:0000313" key="2">
    <source>
        <dbReference type="Proteomes" id="UP001629246"/>
    </source>
</evidence>
<organism evidence="1 2">
    <name type="scientific">Herbaspirillum lusitanum</name>
    <dbReference type="NCBI Taxonomy" id="213312"/>
    <lineage>
        <taxon>Bacteria</taxon>
        <taxon>Pseudomonadati</taxon>
        <taxon>Pseudomonadota</taxon>
        <taxon>Betaproteobacteria</taxon>
        <taxon>Burkholderiales</taxon>
        <taxon>Oxalobacteraceae</taxon>
        <taxon>Herbaspirillum</taxon>
    </lineage>
</organism>